<protein>
    <submittedName>
        <fullName evidence="1">Uncharacterized protein</fullName>
    </submittedName>
</protein>
<evidence type="ECO:0000313" key="2">
    <source>
        <dbReference type="Proteomes" id="UP001497522"/>
    </source>
</evidence>
<proteinExistence type="predicted"/>
<name>A0ABP1A0R2_9BRYO</name>
<dbReference type="Proteomes" id="UP001497522">
    <property type="component" value="Unassembled WGS sequence"/>
</dbReference>
<dbReference type="EMBL" id="CAXHBF010000341">
    <property type="protein sequence ID" value="CAK9855917.1"/>
    <property type="molecule type" value="Genomic_DNA"/>
</dbReference>
<sequence length="101" mass="11438">MSTPSVSFVQYRPFWRDSMLNNVLLQSEVMLGWQRYGSGVTSFRIVQWSGGKVSCQCSSMLSSDLLLKDVQYELVIKNFAQLESPVVLHAICLIDFTVDDP</sequence>
<gene>
    <name evidence="1" type="ORF">CSSPJE1EN2_LOCUS25849</name>
</gene>
<organism evidence="1 2">
    <name type="scientific">Sphagnum jensenii</name>
    <dbReference type="NCBI Taxonomy" id="128206"/>
    <lineage>
        <taxon>Eukaryota</taxon>
        <taxon>Viridiplantae</taxon>
        <taxon>Streptophyta</taxon>
        <taxon>Embryophyta</taxon>
        <taxon>Bryophyta</taxon>
        <taxon>Sphagnophytina</taxon>
        <taxon>Sphagnopsida</taxon>
        <taxon>Sphagnales</taxon>
        <taxon>Sphagnaceae</taxon>
        <taxon>Sphagnum</taxon>
    </lineage>
</organism>
<evidence type="ECO:0000313" key="1">
    <source>
        <dbReference type="EMBL" id="CAK9855917.1"/>
    </source>
</evidence>
<reference evidence="1" key="1">
    <citation type="submission" date="2024-03" db="EMBL/GenBank/DDBJ databases">
        <authorList>
            <consortium name="ELIXIR-Norway"/>
            <consortium name="Elixir Norway"/>
        </authorList>
    </citation>
    <scope>NUCLEOTIDE SEQUENCE</scope>
</reference>
<accession>A0ABP1A0R2</accession>
<comment type="caution">
    <text evidence="1">The sequence shown here is derived from an EMBL/GenBank/DDBJ whole genome shotgun (WGS) entry which is preliminary data.</text>
</comment>
<keyword evidence="2" id="KW-1185">Reference proteome</keyword>